<dbReference type="HOGENOM" id="CLU_042216_0_0_1"/>
<organism evidence="2">
    <name type="scientific">Selaginella moellendorffii</name>
    <name type="common">Spikemoss</name>
    <dbReference type="NCBI Taxonomy" id="88036"/>
    <lineage>
        <taxon>Eukaryota</taxon>
        <taxon>Viridiplantae</taxon>
        <taxon>Streptophyta</taxon>
        <taxon>Embryophyta</taxon>
        <taxon>Tracheophyta</taxon>
        <taxon>Lycopodiopsida</taxon>
        <taxon>Selaginellales</taxon>
        <taxon>Selaginellaceae</taxon>
        <taxon>Selaginella</taxon>
    </lineage>
</organism>
<protein>
    <submittedName>
        <fullName evidence="1">Uncharacterized protein</fullName>
    </submittedName>
</protein>
<name>D8TA34_SELML</name>
<dbReference type="AlphaFoldDB" id="D8TA34"/>
<gene>
    <name evidence="1" type="ORF">SELMODRAFT_430659</name>
</gene>
<reference evidence="1 2" key="1">
    <citation type="journal article" date="2011" name="Science">
        <title>The Selaginella genome identifies genetic changes associated with the evolution of vascular plants.</title>
        <authorList>
            <person name="Banks J.A."/>
            <person name="Nishiyama T."/>
            <person name="Hasebe M."/>
            <person name="Bowman J.L."/>
            <person name="Gribskov M."/>
            <person name="dePamphilis C."/>
            <person name="Albert V.A."/>
            <person name="Aono N."/>
            <person name="Aoyama T."/>
            <person name="Ambrose B.A."/>
            <person name="Ashton N.W."/>
            <person name="Axtell M.J."/>
            <person name="Barker E."/>
            <person name="Barker M.S."/>
            <person name="Bennetzen J.L."/>
            <person name="Bonawitz N.D."/>
            <person name="Chapple C."/>
            <person name="Cheng C."/>
            <person name="Correa L.G."/>
            <person name="Dacre M."/>
            <person name="DeBarry J."/>
            <person name="Dreyer I."/>
            <person name="Elias M."/>
            <person name="Engstrom E.M."/>
            <person name="Estelle M."/>
            <person name="Feng L."/>
            <person name="Finet C."/>
            <person name="Floyd S.K."/>
            <person name="Frommer W.B."/>
            <person name="Fujita T."/>
            <person name="Gramzow L."/>
            <person name="Gutensohn M."/>
            <person name="Harholt J."/>
            <person name="Hattori M."/>
            <person name="Heyl A."/>
            <person name="Hirai T."/>
            <person name="Hiwatashi Y."/>
            <person name="Ishikawa M."/>
            <person name="Iwata M."/>
            <person name="Karol K.G."/>
            <person name="Koehler B."/>
            <person name="Kolukisaoglu U."/>
            <person name="Kubo M."/>
            <person name="Kurata T."/>
            <person name="Lalonde S."/>
            <person name="Li K."/>
            <person name="Li Y."/>
            <person name="Litt A."/>
            <person name="Lyons E."/>
            <person name="Manning G."/>
            <person name="Maruyama T."/>
            <person name="Michael T.P."/>
            <person name="Mikami K."/>
            <person name="Miyazaki S."/>
            <person name="Morinaga S."/>
            <person name="Murata T."/>
            <person name="Mueller-Roeber B."/>
            <person name="Nelson D.R."/>
            <person name="Obara M."/>
            <person name="Oguri Y."/>
            <person name="Olmstead R.G."/>
            <person name="Onodera N."/>
            <person name="Petersen B.L."/>
            <person name="Pils B."/>
            <person name="Prigge M."/>
            <person name="Rensing S.A."/>
            <person name="Riano-Pachon D.M."/>
            <person name="Roberts A.W."/>
            <person name="Sato Y."/>
            <person name="Scheller H.V."/>
            <person name="Schulz B."/>
            <person name="Schulz C."/>
            <person name="Shakirov E.V."/>
            <person name="Shibagaki N."/>
            <person name="Shinohara N."/>
            <person name="Shippen D.E."/>
            <person name="Soerensen I."/>
            <person name="Sotooka R."/>
            <person name="Sugimoto N."/>
            <person name="Sugita M."/>
            <person name="Sumikawa N."/>
            <person name="Tanurdzic M."/>
            <person name="Theissen G."/>
            <person name="Ulvskov P."/>
            <person name="Wakazuki S."/>
            <person name="Weng J.K."/>
            <person name="Willats W.W."/>
            <person name="Wipf D."/>
            <person name="Wolf P.G."/>
            <person name="Yang L."/>
            <person name="Zimmer A.D."/>
            <person name="Zhu Q."/>
            <person name="Mitros T."/>
            <person name="Hellsten U."/>
            <person name="Loque D."/>
            <person name="Otillar R."/>
            <person name="Salamov A."/>
            <person name="Schmutz J."/>
            <person name="Shapiro H."/>
            <person name="Lindquist E."/>
            <person name="Lucas S."/>
            <person name="Rokhsar D."/>
            <person name="Grigoriev I.V."/>
        </authorList>
    </citation>
    <scope>NUCLEOTIDE SEQUENCE [LARGE SCALE GENOMIC DNA]</scope>
</reference>
<sequence length="530" mass="59525">MKRPIGNAAIWADVSAWTFKGTKKSNRKRLKDTLTTIPPINDVEEGIALKNAQLRFKEENTKHLLELLTQMNHVRWKLRICKEKTNLNQKRQILPSSMKEDTSVVNEDCLKSRALATDGDETPHEETHREDSIAYTANVSVGQALSSMETQQITNIKQLQHMEISAAIEITGIDESASTLMFAGYTLNSYGLKRGLVHGGNRLRVDMTDFGGTETITVWMFHEVAEKRAQEFTRGKWLKLYGFEVIPTVPKYDRGTWGFTLKIMDTTIVEEFQHSPPLLRLSVPTISIAEFTNMHRGRDSIGSIEAVMIKVNSLAHNTAEITVADNGDSSDTLTVKFLASNIYIFREMLNEFLSETAPSRCFINLQGDGVFKRANVSGMTIVTRILDPAKNHFLTALYRSLAICCNGVPGWFEIDRLRPIFIHTVCSSCDTIVTQRTSKDTAVCAVCKYVGPVKQLMTLKGKIHVENTTRDVNIPSYLVDHLYGSKEPILTSWKKDSTHVKTQMIKHPPVGRFVLDVSNDVIGFAPSSKK</sequence>
<keyword evidence="2" id="KW-1185">Reference proteome</keyword>
<dbReference type="EMBL" id="GL377700">
    <property type="protein sequence ID" value="EFJ06490.1"/>
    <property type="molecule type" value="Genomic_DNA"/>
</dbReference>
<dbReference type="Proteomes" id="UP000001514">
    <property type="component" value="Unassembled WGS sequence"/>
</dbReference>
<proteinExistence type="predicted"/>
<dbReference type="Gramene" id="EFJ06490">
    <property type="protein sequence ID" value="EFJ06490"/>
    <property type="gene ID" value="SELMODRAFT_430659"/>
</dbReference>
<accession>D8TA34</accession>
<evidence type="ECO:0000313" key="1">
    <source>
        <dbReference type="EMBL" id="EFJ06490.1"/>
    </source>
</evidence>
<dbReference type="InParanoid" id="D8TA34"/>
<evidence type="ECO:0000313" key="2">
    <source>
        <dbReference type="Proteomes" id="UP000001514"/>
    </source>
</evidence>
<dbReference type="KEGG" id="smo:SELMODRAFT_430659"/>